<evidence type="ECO:0008006" key="5">
    <source>
        <dbReference type="Google" id="ProtNLM"/>
    </source>
</evidence>
<dbReference type="AlphaFoldDB" id="A0A941GPG8"/>
<feature type="chain" id="PRO_5037520597" description="Glycine zipper 2TM domain-containing protein" evidence="2">
    <location>
        <begin position="27"/>
        <end position="107"/>
    </location>
</feature>
<evidence type="ECO:0000313" key="4">
    <source>
        <dbReference type="Proteomes" id="UP000767446"/>
    </source>
</evidence>
<dbReference type="Proteomes" id="UP000767446">
    <property type="component" value="Unassembled WGS sequence"/>
</dbReference>
<feature type="compositionally biased region" description="Basic and acidic residues" evidence="1">
    <location>
        <begin position="60"/>
        <end position="87"/>
    </location>
</feature>
<feature type="signal peptide" evidence="2">
    <location>
        <begin position="1"/>
        <end position="26"/>
    </location>
</feature>
<reference evidence="3" key="1">
    <citation type="submission" date="2021-02" db="EMBL/GenBank/DDBJ databases">
        <title>Metagenome analyses of Stigonema ocellatum DSM 106950, Chlorogloea purpurea SAG 13.99 and Gomphosphaeria aponina DSM 107014.</title>
        <authorList>
            <person name="Marter P."/>
            <person name="Huang S."/>
        </authorList>
    </citation>
    <scope>NUCLEOTIDE SEQUENCE</scope>
    <source>
        <strain evidence="3">JP213</strain>
    </source>
</reference>
<organism evidence="3 4">
    <name type="scientific">Gomphosphaeria aponina SAG 52.96 = DSM 107014</name>
    <dbReference type="NCBI Taxonomy" id="1521640"/>
    <lineage>
        <taxon>Bacteria</taxon>
        <taxon>Bacillati</taxon>
        <taxon>Cyanobacteriota</taxon>
        <taxon>Cyanophyceae</taxon>
        <taxon>Oscillatoriophycideae</taxon>
        <taxon>Chroococcales</taxon>
        <taxon>Gomphosphaeriaceae</taxon>
        <taxon>Gomphosphaeria</taxon>
    </lineage>
</organism>
<feature type="region of interest" description="Disordered" evidence="1">
    <location>
        <begin position="50"/>
        <end position="107"/>
    </location>
</feature>
<evidence type="ECO:0000256" key="2">
    <source>
        <dbReference type="SAM" id="SignalP"/>
    </source>
</evidence>
<sequence length="107" mass="11580">MKKILATGLTALAASTAVLTTLPQSAKALTFGEAVGVAAGAVVINQVISNDKSQNQYRSPEQEYNRGLEDGYNRARYDNPRNSHEYDEGYTEGGHRLGQGWSSPFSD</sequence>
<evidence type="ECO:0000313" key="3">
    <source>
        <dbReference type="EMBL" id="MBR8827479.1"/>
    </source>
</evidence>
<name>A0A941GPG8_9CHRO</name>
<gene>
    <name evidence="3" type="ORF">DSM107014_06155</name>
</gene>
<feature type="compositionally biased region" description="Polar residues" evidence="1">
    <location>
        <begin position="50"/>
        <end position="59"/>
    </location>
</feature>
<proteinExistence type="predicted"/>
<protein>
    <recommendedName>
        <fullName evidence="5">Glycine zipper 2TM domain-containing protein</fullName>
    </recommendedName>
</protein>
<comment type="caution">
    <text evidence="3">The sequence shown here is derived from an EMBL/GenBank/DDBJ whole genome shotgun (WGS) entry which is preliminary data.</text>
</comment>
<accession>A0A941GPG8</accession>
<dbReference type="EMBL" id="JADQBC010000032">
    <property type="protein sequence ID" value="MBR8827479.1"/>
    <property type="molecule type" value="Genomic_DNA"/>
</dbReference>
<evidence type="ECO:0000256" key="1">
    <source>
        <dbReference type="SAM" id="MobiDB-lite"/>
    </source>
</evidence>
<keyword evidence="2" id="KW-0732">Signal</keyword>